<keyword evidence="3" id="KW-1185">Reference proteome</keyword>
<gene>
    <name evidence="2" type="ORF">BB561_005069</name>
</gene>
<evidence type="ECO:0008006" key="4">
    <source>
        <dbReference type="Google" id="ProtNLM"/>
    </source>
</evidence>
<evidence type="ECO:0000256" key="1">
    <source>
        <dbReference type="SAM" id="SignalP"/>
    </source>
</evidence>
<dbReference type="EMBL" id="MBFR01000281">
    <property type="protein sequence ID" value="PVU90016.1"/>
    <property type="molecule type" value="Genomic_DNA"/>
</dbReference>
<proteinExistence type="predicted"/>
<accession>A0A2T9YCF3</accession>
<evidence type="ECO:0000313" key="2">
    <source>
        <dbReference type="EMBL" id="PVU90016.1"/>
    </source>
</evidence>
<feature type="chain" id="PRO_5015531775" description="Secreted protein" evidence="1">
    <location>
        <begin position="19"/>
        <end position="129"/>
    </location>
</feature>
<keyword evidence="1" id="KW-0732">Signal</keyword>
<dbReference type="AlphaFoldDB" id="A0A2T9YCF3"/>
<feature type="signal peptide" evidence="1">
    <location>
        <begin position="1"/>
        <end position="18"/>
    </location>
</feature>
<comment type="caution">
    <text evidence="2">The sequence shown here is derived from an EMBL/GenBank/DDBJ whole genome shotgun (WGS) entry which is preliminary data.</text>
</comment>
<name>A0A2T9YCF3_9FUNG</name>
<sequence length="129" mass="14732">MLSVKSLLSTCLILQAFAYPLLAKAEEEYSDLNIRDTNPEENRYEHGYNHWHGPQWKDGDKKCNRRHNGYIESIKGKIIFVKCDYNHCCVMTNGNDATCVQNKNGDNATCVPKKNGDNARCVPKKNDHD</sequence>
<organism evidence="2 3">
    <name type="scientific">Smittium simulii</name>
    <dbReference type="NCBI Taxonomy" id="133385"/>
    <lineage>
        <taxon>Eukaryota</taxon>
        <taxon>Fungi</taxon>
        <taxon>Fungi incertae sedis</taxon>
        <taxon>Zoopagomycota</taxon>
        <taxon>Kickxellomycotina</taxon>
        <taxon>Harpellomycetes</taxon>
        <taxon>Harpellales</taxon>
        <taxon>Legeriomycetaceae</taxon>
        <taxon>Smittium</taxon>
    </lineage>
</organism>
<evidence type="ECO:0000313" key="3">
    <source>
        <dbReference type="Proteomes" id="UP000245383"/>
    </source>
</evidence>
<dbReference type="Proteomes" id="UP000245383">
    <property type="component" value="Unassembled WGS sequence"/>
</dbReference>
<reference evidence="2 3" key="1">
    <citation type="journal article" date="2018" name="MBio">
        <title>Comparative Genomics Reveals the Core Gene Toolbox for the Fungus-Insect Symbiosis.</title>
        <authorList>
            <person name="Wang Y."/>
            <person name="Stata M."/>
            <person name="Wang W."/>
            <person name="Stajich J.E."/>
            <person name="White M.M."/>
            <person name="Moncalvo J.M."/>
        </authorList>
    </citation>
    <scope>NUCLEOTIDE SEQUENCE [LARGE SCALE GENOMIC DNA]</scope>
    <source>
        <strain evidence="2 3">SWE-8-4</strain>
    </source>
</reference>
<protein>
    <recommendedName>
        <fullName evidence="4">Secreted protein</fullName>
    </recommendedName>
</protein>